<dbReference type="InterPro" id="IPR025558">
    <property type="entry name" value="DUF4283"/>
</dbReference>
<accession>A0A803P5I8</accession>
<dbReference type="PANTHER" id="PTHR31286">
    <property type="entry name" value="GLYCINE-RICH CELL WALL STRUCTURAL PROTEIN 1.8-LIKE"/>
    <property type="match status" value="1"/>
</dbReference>
<sequence length="572" mass="64096">MLMTCAMASTMNQAPKVGKRRMTMRTLYPVWIANPILVPKSYGKLRMCIDFSDLNKACPTDCFLLQQIDQMVGATSGQQKFEWTEECEEAFQKIKEDLTKAPILSKPMEWEDSYLYFAVSDHAISAALVREEGKLSRAGAMAKTRARQGKQQSVVKKTRKRGPTSTADVRKTKTMDAVLGIEPIDFSEEEGEGESVNRAQEAEPFMEPLSPRSSLKEIQRQEDISKDFAFFLSANRECEERIQQGNIATPPILRSGNVVRNLDNSFKNTKSAPKVKITVEDIEEEVHFWSSSIVCYVLGANPPLSIIEGFIRRVWNGKVDRVGSLSYGVFLVRFDTVEIRDEVLHGGYVFFNNRPVVMKAWDPDTNFKKEDIRTVPIWIQLPDLDLKYWGEKSLYKIVGQVGVPLQVDPVTKERNKLNYPRVLIEVSIKQEFPGLIQFEDEHGFVVTTAVTYEWKPVQCNHCKGLGHETIECRKKDGNKQQWVVKESKPAAPATDDMVDADGFQAVKKGSKGKNIVETDGPKMTNSFVALSNSFSNLDMPGPSQVNSVPVAEYGDGYIGKNRGGGVPPVGNG</sequence>
<dbReference type="EMBL" id="UZAU01000314">
    <property type="status" value="NOT_ANNOTATED_CDS"/>
    <property type="molecule type" value="Genomic_DNA"/>
</dbReference>
<evidence type="ECO:0000313" key="4">
    <source>
        <dbReference type="EnsemblPlants" id="cds.evm.model.03.1504"/>
    </source>
</evidence>
<proteinExistence type="predicted"/>
<evidence type="ECO:0000256" key="1">
    <source>
        <dbReference type="SAM" id="MobiDB-lite"/>
    </source>
</evidence>
<dbReference type="Gramene" id="evm.model.03.1504">
    <property type="protein sequence ID" value="cds.evm.model.03.1504"/>
    <property type="gene ID" value="evm.TU.03.1504"/>
</dbReference>
<organism evidence="4 5">
    <name type="scientific">Cannabis sativa</name>
    <name type="common">Hemp</name>
    <name type="synonym">Marijuana</name>
    <dbReference type="NCBI Taxonomy" id="3483"/>
    <lineage>
        <taxon>Eukaryota</taxon>
        <taxon>Viridiplantae</taxon>
        <taxon>Streptophyta</taxon>
        <taxon>Embryophyta</taxon>
        <taxon>Tracheophyta</taxon>
        <taxon>Spermatophyta</taxon>
        <taxon>Magnoliopsida</taxon>
        <taxon>eudicotyledons</taxon>
        <taxon>Gunneridae</taxon>
        <taxon>Pentapetalae</taxon>
        <taxon>rosids</taxon>
        <taxon>fabids</taxon>
        <taxon>Rosales</taxon>
        <taxon>Cannabaceae</taxon>
        <taxon>Cannabis</taxon>
    </lineage>
</organism>
<feature type="region of interest" description="Disordered" evidence="1">
    <location>
        <begin position="139"/>
        <end position="168"/>
    </location>
</feature>
<dbReference type="PANTHER" id="PTHR31286:SF165">
    <property type="entry name" value="DUF4283 DOMAIN-CONTAINING PROTEIN"/>
    <property type="match status" value="1"/>
</dbReference>
<feature type="domain" description="DUF4283" evidence="2">
    <location>
        <begin position="289"/>
        <end position="368"/>
    </location>
</feature>
<dbReference type="Pfam" id="PF17919">
    <property type="entry name" value="RT_RNaseH_2"/>
    <property type="match status" value="1"/>
</dbReference>
<keyword evidence="5" id="KW-1185">Reference proteome</keyword>
<dbReference type="Gene3D" id="3.10.10.10">
    <property type="entry name" value="HIV Type 1 Reverse Transcriptase, subunit A, domain 1"/>
    <property type="match status" value="1"/>
</dbReference>
<feature type="region of interest" description="Disordered" evidence="1">
    <location>
        <begin position="188"/>
        <end position="214"/>
    </location>
</feature>
<feature type="domain" description="Reverse transcriptase/retrotransposon-derived protein RNase H-like" evidence="3">
    <location>
        <begin position="83"/>
        <end position="133"/>
    </location>
</feature>
<dbReference type="EnsemblPlants" id="evm.model.03.1504">
    <property type="protein sequence ID" value="cds.evm.model.03.1504"/>
    <property type="gene ID" value="evm.TU.03.1504"/>
</dbReference>
<dbReference type="InterPro" id="IPR041577">
    <property type="entry name" value="RT_RNaseH_2"/>
</dbReference>
<dbReference type="Pfam" id="PF14111">
    <property type="entry name" value="DUF4283"/>
    <property type="match status" value="1"/>
</dbReference>
<evidence type="ECO:0000313" key="5">
    <source>
        <dbReference type="Proteomes" id="UP000596661"/>
    </source>
</evidence>
<dbReference type="OMA" id="DHASANC"/>
<evidence type="ECO:0000259" key="2">
    <source>
        <dbReference type="Pfam" id="PF14111"/>
    </source>
</evidence>
<evidence type="ECO:0008006" key="6">
    <source>
        <dbReference type="Google" id="ProtNLM"/>
    </source>
</evidence>
<reference evidence="4" key="1">
    <citation type="submission" date="2018-11" db="EMBL/GenBank/DDBJ databases">
        <authorList>
            <person name="Grassa J C."/>
        </authorList>
    </citation>
    <scope>NUCLEOTIDE SEQUENCE [LARGE SCALE GENOMIC DNA]</scope>
</reference>
<evidence type="ECO:0000259" key="3">
    <source>
        <dbReference type="Pfam" id="PF17919"/>
    </source>
</evidence>
<dbReference type="InterPro" id="IPR043502">
    <property type="entry name" value="DNA/RNA_pol_sf"/>
</dbReference>
<dbReference type="InterPro" id="IPR040256">
    <property type="entry name" value="At4g02000-like"/>
</dbReference>
<reference evidence="4" key="2">
    <citation type="submission" date="2021-03" db="UniProtKB">
        <authorList>
            <consortium name="EnsemblPlants"/>
        </authorList>
    </citation>
    <scope>IDENTIFICATION</scope>
</reference>
<dbReference type="Proteomes" id="UP000596661">
    <property type="component" value="Chromosome 3"/>
</dbReference>
<dbReference type="AlphaFoldDB" id="A0A803P5I8"/>
<protein>
    <recommendedName>
        <fullName evidence="6">DUF4283 domain-containing protein</fullName>
    </recommendedName>
</protein>
<dbReference type="SUPFAM" id="SSF56672">
    <property type="entry name" value="DNA/RNA polymerases"/>
    <property type="match status" value="1"/>
</dbReference>
<name>A0A803P5I8_CANSA</name>